<dbReference type="AlphaFoldDB" id="A0A8T0IGX0"/>
<reference evidence="1" key="1">
    <citation type="submission" date="2020-06" db="EMBL/GenBank/DDBJ databases">
        <title>WGS assembly of Ceratodon purpureus strain R40.</title>
        <authorList>
            <person name="Carey S.B."/>
            <person name="Jenkins J."/>
            <person name="Shu S."/>
            <person name="Lovell J.T."/>
            <person name="Sreedasyam A."/>
            <person name="Maumus F."/>
            <person name="Tiley G.P."/>
            <person name="Fernandez-Pozo N."/>
            <person name="Barry K."/>
            <person name="Chen C."/>
            <person name="Wang M."/>
            <person name="Lipzen A."/>
            <person name="Daum C."/>
            <person name="Saski C.A."/>
            <person name="Payton A.C."/>
            <person name="Mcbreen J.C."/>
            <person name="Conrad R.E."/>
            <person name="Kollar L.M."/>
            <person name="Olsson S."/>
            <person name="Huttunen S."/>
            <person name="Landis J.B."/>
            <person name="Wickett N.J."/>
            <person name="Johnson M.G."/>
            <person name="Rensing S.A."/>
            <person name="Grimwood J."/>
            <person name="Schmutz J."/>
            <person name="Mcdaniel S.F."/>
        </authorList>
    </citation>
    <scope>NUCLEOTIDE SEQUENCE</scope>
    <source>
        <strain evidence="1">R40</strain>
    </source>
</reference>
<proteinExistence type="predicted"/>
<organism evidence="1 2">
    <name type="scientific">Ceratodon purpureus</name>
    <name type="common">Fire moss</name>
    <name type="synonym">Dicranum purpureum</name>
    <dbReference type="NCBI Taxonomy" id="3225"/>
    <lineage>
        <taxon>Eukaryota</taxon>
        <taxon>Viridiplantae</taxon>
        <taxon>Streptophyta</taxon>
        <taxon>Embryophyta</taxon>
        <taxon>Bryophyta</taxon>
        <taxon>Bryophytina</taxon>
        <taxon>Bryopsida</taxon>
        <taxon>Dicranidae</taxon>
        <taxon>Pseudoditrichales</taxon>
        <taxon>Ditrichaceae</taxon>
        <taxon>Ceratodon</taxon>
    </lineage>
</organism>
<evidence type="ECO:0000313" key="1">
    <source>
        <dbReference type="EMBL" id="KAG0582067.1"/>
    </source>
</evidence>
<name>A0A8T0IGX0_CERPU</name>
<comment type="caution">
    <text evidence="1">The sequence shown here is derived from an EMBL/GenBank/DDBJ whole genome shotgun (WGS) entry which is preliminary data.</text>
</comment>
<protein>
    <submittedName>
        <fullName evidence="1">Uncharacterized protein</fullName>
    </submittedName>
</protein>
<dbReference type="Proteomes" id="UP000822688">
    <property type="component" value="Chromosome 3"/>
</dbReference>
<accession>A0A8T0IGX0</accession>
<evidence type="ECO:0000313" key="2">
    <source>
        <dbReference type="Proteomes" id="UP000822688"/>
    </source>
</evidence>
<dbReference type="EMBL" id="CM026423">
    <property type="protein sequence ID" value="KAG0582067.1"/>
    <property type="molecule type" value="Genomic_DNA"/>
</dbReference>
<keyword evidence="2" id="KW-1185">Reference proteome</keyword>
<sequence>MITLIRISLVGHILQLGMLSHQKVDIYISNPNTFYIFFELKICYEKIEMSTC</sequence>
<gene>
    <name evidence="1" type="ORF">KC19_3G031600</name>
</gene>